<dbReference type="Proteomes" id="UP000030671">
    <property type="component" value="Unassembled WGS sequence"/>
</dbReference>
<dbReference type="InParanoid" id="W4KCW6"/>
<accession>W4KCW6</accession>
<protein>
    <recommendedName>
        <fullName evidence="2">Nephrocystin 3-like N-terminal domain-containing protein</fullName>
    </recommendedName>
</protein>
<dbReference type="RefSeq" id="XP_009543401.1">
    <property type="nucleotide sequence ID" value="XM_009545106.1"/>
</dbReference>
<dbReference type="Gene3D" id="3.40.50.300">
    <property type="entry name" value="P-loop containing nucleotide triphosphate hydrolases"/>
    <property type="match status" value="1"/>
</dbReference>
<dbReference type="SUPFAM" id="SSF52540">
    <property type="entry name" value="P-loop containing nucleoside triphosphate hydrolases"/>
    <property type="match status" value="1"/>
</dbReference>
<dbReference type="AlphaFoldDB" id="W4KCW6"/>
<evidence type="ECO:0000256" key="1">
    <source>
        <dbReference type="ARBA" id="ARBA00022737"/>
    </source>
</evidence>
<dbReference type="GeneID" id="20673245"/>
<dbReference type="OrthoDB" id="7464126at2759"/>
<evidence type="ECO:0000313" key="4">
    <source>
        <dbReference type="Proteomes" id="UP000030671"/>
    </source>
</evidence>
<dbReference type="InterPro" id="IPR027417">
    <property type="entry name" value="P-loop_NTPase"/>
</dbReference>
<organism evidence="3 4">
    <name type="scientific">Heterobasidion irregulare (strain TC 32-1)</name>
    <dbReference type="NCBI Taxonomy" id="747525"/>
    <lineage>
        <taxon>Eukaryota</taxon>
        <taxon>Fungi</taxon>
        <taxon>Dikarya</taxon>
        <taxon>Basidiomycota</taxon>
        <taxon>Agaricomycotina</taxon>
        <taxon>Agaricomycetes</taxon>
        <taxon>Russulales</taxon>
        <taxon>Bondarzewiaceae</taxon>
        <taxon>Heterobasidion</taxon>
        <taxon>Heterobasidion annosum species complex</taxon>
    </lineage>
</organism>
<keyword evidence="4" id="KW-1185">Reference proteome</keyword>
<evidence type="ECO:0000313" key="3">
    <source>
        <dbReference type="EMBL" id="ETW83628.1"/>
    </source>
</evidence>
<dbReference type="STRING" id="747525.W4KCW6"/>
<dbReference type="Pfam" id="PF24883">
    <property type="entry name" value="NPHP3_N"/>
    <property type="match status" value="1"/>
</dbReference>
<dbReference type="PANTHER" id="PTHR10039">
    <property type="entry name" value="AMELOGENIN"/>
    <property type="match status" value="1"/>
</dbReference>
<dbReference type="PANTHER" id="PTHR10039:SF16">
    <property type="entry name" value="GPI INOSITOL-DEACYLASE"/>
    <property type="match status" value="1"/>
</dbReference>
<dbReference type="eggNOG" id="ENOG502SAX1">
    <property type="taxonomic scope" value="Eukaryota"/>
</dbReference>
<dbReference type="KEGG" id="hir:HETIRDRAFT_415399"/>
<dbReference type="EMBL" id="KI925456">
    <property type="protein sequence ID" value="ETW83628.1"/>
    <property type="molecule type" value="Genomic_DNA"/>
</dbReference>
<evidence type="ECO:0000259" key="2">
    <source>
        <dbReference type="Pfam" id="PF24883"/>
    </source>
</evidence>
<proteinExistence type="predicted"/>
<name>W4KCW6_HETIT</name>
<feature type="domain" description="Nephrocystin 3-like N-terminal" evidence="2">
    <location>
        <begin position="65"/>
        <end position="225"/>
    </location>
</feature>
<sequence>MAKLRIVSNQEIPMVAAVILATTTKTSHNVPALEDDGIRRRIRSWLKPPDPTTNFNTAIGARQVGTGDWFIHGQEFVDWMKAPGSFLWIRGIPGNGKTIICSTVIETLKRRVDSSVALACFYFNFNDSEKLIYRNMLHSLIFQLCNRCPGPLRDLYKRTNDGSQQPTVDELLGTLKKTIGSYSQTYIVIDALDECISSELGEVLKFLAEVKIWNLKNLHILASSRPEQEIMEAVDSLYTFTVDLHDAHSSIKDDI</sequence>
<reference evidence="3 4" key="1">
    <citation type="journal article" date="2012" name="New Phytol.">
        <title>Insight into trade-off between wood decay and parasitism from the genome of a fungal forest pathogen.</title>
        <authorList>
            <person name="Olson A."/>
            <person name="Aerts A."/>
            <person name="Asiegbu F."/>
            <person name="Belbahri L."/>
            <person name="Bouzid O."/>
            <person name="Broberg A."/>
            <person name="Canback B."/>
            <person name="Coutinho P.M."/>
            <person name="Cullen D."/>
            <person name="Dalman K."/>
            <person name="Deflorio G."/>
            <person name="van Diepen L.T."/>
            <person name="Dunand C."/>
            <person name="Duplessis S."/>
            <person name="Durling M."/>
            <person name="Gonthier P."/>
            <person name="Grimwood J."/>
            <person name="Fossdal C.G."/>
            <person name="Hansson D."/>
            <person name="Henrissat B."/>
            <person name="Hietala A."/>
            <person name="Himmelstrand K."/>
            <person name="Hoffmeister D."/>
            <person name="Hogberg N."/>
            <person name="James T.Y."/>
            <person name="Karlsson M."/>
            <person name="Kohler A."/>
            <person name="Kues U."/>
            <person name="Lee Y.H."/>
            <person name="Lin Y.C."/>
            <person name="Lind M."/>
            <person name="Lindquist E."/>
            <person name="Lombard V."/>
            <person name="Lucas S."/>
            <person name="Lunden K."/>
            <person name="Morin E."/>
            <person name="Murat C."/>
            <person name="Park J."/>
            <person name="Raffaello T."/>
            <person name="Rouze P."/>
            <person name="Salamov A."/>
            <person name="Schmutz J."/>
            <person name="Solheim H."/>
            <person name="Stahlberg J."/>
            <person name="Velez H."/>
            <person name="de Vries R.P."/>
            <person name="Wiebenga A."/>
            <person name="Woodward S."/>
            <person name="Yakovlev I."/>
            <person name="Garbelotto M."/>
            <person name="Martin F."/>
            <person name="Grigoriev I.V."/>
            <person name="Stenlid J."/>
        </authorList>
    </citation>
    <scope>NUCLEOTIDE SEQUENCE [LARGE SCALE GENOMIC DNA]</scope>
    <source>
        <strain evidence="3 4">TC 32-1</strain>
    </source>
</reference>
<gene>
    <name evidence="3" type="ORF">HETIRDRAFT_415399</name>
</gene>
<keyword evidence="1" id="KW-0677">Repeat</keyword>
<dbReference type="InterPro" id="IPR056884">
    <property type="entry name" value="NPHP3-like_N"/>
</dbReference>
<dbReference type="HOGENOM" id="CLU_000288_34_5_1"/>